<dbReference type="Proteomes" id="UP001310890">
    <property type="component" value="Unassembled WGS sequence"/>
</dbReference>
<comment type="similarity">
    <text evidence="2 8">Belongs to the Mediator complex subunit 31 family.</text>
</comment>
<keyword evidence="7 8" id="KW-0539">Nucleus</keyword>
<evidence type="ECO:0000256" key="1">
    <source>
        <dbReference type="ARBA" id="ARBA00004123"/>
    </source>
</evidence>
<evidence type="ECO:0000256" key="4">
    <source>
        <dbReference type="ARBA" id="ARBA00023015"/>
    </source>
</evidence>
<evidence type="ECO:0000256" key="8">
    <source>
        <dbReference type="RuleBase" id="RU364129"/>
    </source>
</evidence>
<dbReference type="Pfam" id="PF05669">
    <property type="entry name" value="Med31"/>
    <property type="match status" value="1"/>
</dbReference>
<evidence type="ECO:0000256" key="6">
    <source>
        <dbReference type="ARBA" id="ARBA00023163"/>
    </source>
</evidence>
<dbReference type="InterPro" id="IPR008831">
    <property type="entry name" value="Mediator_Med31"/>
</dbReference>
<reference evidence="10" key="1">
    <citation type="submission" date="2023-08" db="EMBL/GenBank/DDBJ databases">
        <title>Black Yeasts Isolated from many extreme environments.</title>
        <authorList>
            <person name="Coleine C."/>
            <person name="Stajich J.E."/>
            <person name="Selbmann L."/>
        </authorList>
    </citation>
    <scope>NUCLEOTIDE SEQUENCE</scope>
    <source>
        <strain evidence="10">CCFEE 5401</strain>
    </source>
</reference>
<name>A0AAN7YDQ2_9PEZI</name>
<organism evidence="10 11">
    <name type="scientific">Meristemomyces frigidus</name>
    <dbReference type="NCBI Taxonomy" id="1508187"/>
    <lineage>
        <taxon>Eukaryota</taxon>
        <taxon>Fungi</taxon>
        <taxon>Dikarya</taxon>
        <taxon>Ascomycota</taxon>
        <taxon>Pezizomycotina</taxon>
        <taxon>Dothideomycetes</taxon>
        <taxon>Dothideomycetidae</taxon>
        <taxon>Mycosphaerellales</taxon>
        <taxon>Teratosphaeriaceae</taxon>
        <taxon>Meristemomyces</taxon>
    </lineage>
</organism>
<dbReference type="AlphaFoldDB" id="A0AAN7YDQ2"/>
<keyword evidence="6 8" id="KW-0804">Transcription</keyword>
<keyword evidence="9" id="KW-0472">Membrane</keyword>
<dbReference type="EMBL" id="JAVRRL010000069">
    <property type="protein sequence ID" value="KAK5109195.1"/>
    <property type="molecule type" value="Genomic_DNA"/>
</dbReference>
<gene>
    <name evidence="10" type="ORF">LTR62_007280</name>
</gene>
<dbReference type="GO" id="GO:0016592">
    <property type="term" value="C:mediator complex"/>
    <property type="evidence" value="ECO:0007669"/>
    <property type="project" value="InterPro"/>
</dbReference>
<feature type="transmembrane region" description="Helical" evidence="9">
    <location>
        <begin position="71"/>
        <end position="95"/>
    </location>
</feature>
<keyword evidence="5 8" id="KW-0010">Activator</keyword>
<sequence length="210" mass="24179">MAKEQGQSKGTNVKDIEWFAGHRRFDIECEVHIFILILILILVLVLILILILILVLVLILILILILILVLILILILVLVLILILILILILVLTLFPNSYHFVQALSNPHYIFHLATNKYFDDPAFVAYLNYLTYFRQPEYIKFLLYARASSSIYPSEKRTKLTSESRYPGPTLRILELLQQEQFRKDAIVPGVIERMLVEGSEAALTAHI</sequence>
<feature type="transmembrane region" description="Helical" evidence="9">
    <location>
        <begin position="33"/>
        <end position="65"/>
    </location>
</feature>
<keyword evidence="9" id="KW-1133">Transmembrane helix</keyword>
<comment type="subunit">
    <text evidence="8">Component of the Mediator complex.</text>
</comment>
<comment type="subcellular location">
    <subcellularLocation>
        <location evidence="1 8">Nucleus</location>
    </subcellularLocation>
</comment>
<evidence type="ECO:0000313" key="11">
    <source>
        <dbReference type="Proteomes" id="UP001310890"/>
    </source>
</evidence>
<accession>A0AAN7YDQ2</accession>
<evidence type="ECO:0000256" key="2">
    <source>
        <dbReference type="ARBA" id="ARBA00006378"/>
    </source>
</evidence>
<evidence type="ECO:0000256" key="9">
    <source>
        <dbReference type="SAM" id="Phobius"/>
    </source>
</evidence>
<dbReference type="PANTHER" id="PTHR13186">
    <property type="entry name" value="MEDIATOR OF RNA POLYMERASE II TRANSCRIPTION SUBUNIT 31"/>
    <property type="match status" value="1"/>
</dbReference>
<protein>
    <recommendedName>
        <fullName evidence="3 8">Mediator of RNA polymerase II transcription subunit 31</fullName>
    </recommendedName>
</protein>
<keyword evidence="4 8" id="KW-0805">Transcription regulation</keyword>
<evidence type="ECO:0000256" key="5">
    <source>
        <dbReference type="ARBA" id="ARBA00023159"/>
    </source>
</evidence>
<dbReference type="Gene3D" id="1.10.10.1340">
    <property type="entry name" value="Mediator of RNA polymerase II, submodule Med31 (Soh1)"/>
    <property type="match status" value="1"/>
</dbReference>
<evidence type="ECO:0000256" key="7">
    <source>
        <dbReference type="ARBA" id="ARBA00023242"/>
    </source>
</evidence>
<evidence type="ECO:0000313" key="10">
    <source>
        <dbReference type="EMBL" id="KAK5109195.1"/>
    </source>
</evidence>
<comment type="function">
    <text evidence="8">Component of the Mediator complex, a coactivator involved in the regulated transcription of nearly all RNA polymerase II-dependent genes. Mediator functions as a bridge to convey information from gene-specific regulatory proteins to the basal RNA polymerase II transcription machinery. Mediator is recruited to promoters by direct interactions with regulatory proteins and serves as a scaffold for the assembly of a functional preinitiation complex with RNA polymerase II and the general transcription factors.</text>
</comment>
<dbReference type="GO" id="GO:0003712">
    <property type="term" value="F:transcription coregulator activity"/>
    <property type="evidence" value="ECO:0007669"/>
    <property type="project" value="InterPro"/>
</dbReference>
<proteinExistence type="inferred from homology"/>
<evidence type="ECO:0000256" key="3">
    <source>
        <dbReference type="ARBA" id="ARBA00019660"/>
    </source>
</evidence>
<comment type="caution">
    <text evidence="10">The sequence shown here is derived from an EMBL/GenBank/DDBJ whole genome shotgun (WGS) entry which is preliminary data.</text>
</comment>
<keyword evidence="9" id="KW-0812">Transmembrane</keyword>
<dbReference type="InterPro" id="IPR038089">
    <property type="entry name" value="Med31_sf"/>
</dbReference>
<dbReference type="GO" id="GO:0006355">
    <property type="term" value="P:regulation of DNA-templated transcription"/>
    <property type="evidence" value="ECO:0007669"/>
    <property type="project" value="InterPro"/>
</dbReference>